<dbReference type="GO" id="GO:0006508">
    <property type="term" value="P:proteolysis"/>
    <property type="evidence" value="ECO:0007669"/>
    <property type="project" value="UniProtKB-KW"/>
</dbReference>
<keyword evidence="3" id="KW-0645">Protease</keyword>
<dbReference type="GO" id="GO:0046872">
    <property type="term" value="F:metal ion binding"/>
    <property type="evidence" value="ECO:0007669"/>
    <property type="project" value="UniProtKB-KW"/>
</dbReference>
<dbReference type="InterPro" id="IPR024079">
    <property type="entry name" value="MetalloPept_cat_dom_sf"/>
</dbReference>
<dbReference type="PANTHER" id="PTHR37016">
    <property type="match status" value="1"/>
</dbReference>
<keyword evidence="8" id="KW-0732">Signal</keyword>
<comment type="similarity">
    <text evidence="2">Belongs to the peptidase M35 family.</text>
</comment>
<proteinExistence type="inferred from homology"/>
<feature type="domain" description="Lysine-specific metallo-endopeptidase" evidence="9">
    <location>
        <begin position="212"/>
        <end position="344"/>
    </location>
</feature>
<dbReference type="SUPFAM" id="SSF55486">
    <property type="entry name" value="Metalloproteases ('zincins'), catalytic domain"/>
    <property type="match status" value="1"/>
</dbReference>
<reference evidence="10 11" key="1">
    <citation type="submission" date="2014-02" db="EMBL/GenBank/DDBJ databases">
        <title>Transposable element dynamics among asymbiotic and ectomycorrhizal Amanita fungi.</title>
        <authorList>
            <consortium name="DOE Joint Genome Institute"/>
            <person name="Hess J."/>
            <person name="Skrede I."/>
            <person name="Wolfe B."/>
            <person name="LaButti K."/>
            <person name="Ohm R.A."/>
            <person name="Grigoriev I.V."/>
            <person name="Pringle A."/>
        </authorList>
    </citation>
    <scope>NUCLEOTIDE SEQUENCE [LARGE SCALE GENOMIC DNA]</scope>
    <source>
        <strain evidence="10 11">SKay4041</strain>
    </source>
</reference>
<feature type="chain" id="PRO_5013015859" description="Lysine-specific metallo-endopeptidase domain-containing protein" evidence="8">
    <location>
        <begin position="23"/>
        <end position="350"/>
    </location>
</feature>
<dbReference type="SMART" id="SM01351">
    <property type="entry name" value="Aspzincin_M35"/>
    <property type="match status" value="1"/>
</dbReference>
<organism evidence="10 11">
    <name type="scientific">Amanita thiersii Skay4041</name>
    <dbReference type="NCBI Taxonomy" id="703135"/>
    <lineage>
        <taxon>Eukaryota</taxon>
        <taxon>Fungi</taxon>
        <taxon>Dikarya</taxon>
        <taxon>Basidiomycota</taxon>
        <taxon>Agaricomycotina</taxon>
        <taxon>Agaricomycetes</taxon>
        <taxon>Agaricomycetidae</taxon>
        <taxon>Agaricales</taxon>
        <taxon>Pluteineae</taxon>
        <taxon>Amanitaceae</taxon>
        <taxon>Amanita</taxon>
    </lineage>
</organism>
<dbReference type="AlphaFoldDB" id="A0A2A9NP92"/>
<evidence type="ECO:0000313" key="11">
    <source>
        <dbReference type="Proteomes" id="UP000242287"/>
    </source>
</evidence>
<evidence type="ECO:0000256" key="1">
    <source>
        <dbReference type="ARBA" id="ARBA00001947"/>
    </source>
</evidence>
<dbReference type="Gene3D" id="2.60.40.2970">
    <property type="match status" value="1"/>
</dbReference>
<accession>A0A2A9NP92</accession>
<sequence length="350" mass="38429">MFPTSLTSAVIALLLATNVVSAASDLHVKVTGPEVVHRVEDFVVITTVTNTGQETFKVLHDPISSLSDLPGDTFSIVGGHGVQPRFTGIRAKFVPHVAAESNGFTVLAPGQSLSVKHDIFRAYDFRSSGPGKYRIHPNNVFHAINECDETVIIYADIQHHIAKLSGTLAVTHPKAPTDVERNPKFSSCSSSQQAQIVTTIPVVQHYAKQAYNDLVSHMGDTSRYTTWFGRYDDHRHLTVQTHFNKIQSNDFSEYTYDCSCSRPGVFAYVYPGKFGKVYLCDAFWRAPINGTDSKAGTLIHESSHFLANGGTTDQVYGQSGAQNLALRDPESAIHNADSHEYFAENNPALE</sequence>
<evidence type="ECO:0000256" key="4">
    <source>
        <dbReference type="ARBA" id="ARBA00022723"/>
    </source>
</evidence>
<keyword evidence="5" id="KW-0378">Hydrolase</keyword>
<dbReference type="Proteomes" id="UP000242287">
    <property type="component" value="Unassembled WGS sequence"/>
</dbReference>
<evidence type="ECO:0000259" key="9">
    <source>
        <dbReference type="SMART" id="SM01351"/>
    </source>
</evidence>
<keyword evidence="4" id="KW-0479">Metal-binding</keyword>
<keyword evidence="6" id="KW-0862">Zinc</keyword>
<comment type="cofactor">
    <cofactor evidence="1">
        <name>Zn(2+)</name>
        <dbReference type="ChEBI" id="CHEBI:29105"/>
    </cofactor>
</comment>
<dbReference type="PANTHER" id="PTHR37016:SF3">
    <property type="entry name" value="NEUTRAL PROTEASE 2-RELATED"/>
    <property type="match status" value="1"/>
</dbReference>
<evidence type="ECO:0000256" key="3">
    <source>
        <dbReference type="ARBA" id="ARBA00022670"/>
    </source>
</evidence>
<dbReference type="STRING" id="703135.A0A2A9NP92"/>
<dbReference type="InterPro" id="IPR050414">
    <property type="entry name" value="Fungal_M35_metalloproteases"/>
</dbReference>
<feature type="signal peptide" evidence="8">
    <location>
        <begin position="1"/>
        <end position="22"/>
    </location>
</feature>
<evidence type="ECO:0000256" key="2">
    <source>
        <dbReference type="ARBA" id="ARBA00010279"/>
    </source>
</evidence>
<dbReference type="Pfam" id="PF14521">
    <property type="entry name" value="Aspzincin_M35"/>
    <property type="match status" value="1"/>
</dbReference>
<dbReference type="EMBL" id="KZ302025">
    <property type="protein sequence ID" value="PFH49566.1"/>
    <property type="molecule type" value="Genomic_DNA"/>
</dbReference>
<gene>
    <name evidence="10" type="ORF">AMATHDRAFT_76123</name>
</gene>
<evidence type="ECO:0000256" key="7">
    <source>
        <dbReference type="ARBA" id="ARBA00023049"/>
    </source>
</evidence>
<evidence type="ECO:0000313" key="10">
    <source>
        <dbReference type="EMBL" id="PFH49566.1"/>
    </source>
</evidence>
<name>A0A2A9NP92_9AGAR</name>
<protein>
    <recommendedName>
        <fullName evidence="9">Lysine-specific metallo-endopeptidase domain-containing protein</fullName>
    </recommendedName>
</protein>
<keyword evidence="7" id="KW-0482">Metalloprotease</keyword>
<keyword evidence="11" id="KW-1185">Reference proteome</keyword>
<dbReference type="OrthoDB" id="412874at2759"/>
<evidence type="ECO:0000256" key="8">
    <source>
        <dbReference type="SAM" id="SignalP"/>
    </source>
</evidence>
<dbReference type="Gene3D" id="3.40.390.10">
    <property type="entry name" value="Collagenase (Catalytic Domain)"/>
    <property type="match status" value="1"/>
</dbReference>
<evidence type="ECO:0000256" key="5">
    <source>
        <dbReference type="ARBA" id="ARBA00022801"/>
    </source>
</evidence>
<dbReference type="InterPro" id="IPR029463">
    <property type="entry name" value="Lys_MEP"/>
</dbReference>
<evidence type="ECO:0000256" key="6">
    <source>
        <dbReference type="ARBA" id="ARBA00022833"/>
    </source>
</evidence>
<dbReference type="GO" id="GO:0004222">
    <property type="term" value="F:metalloendopeptidase activity"/>
    <property type="evidence" value="ECO:0007669"/>
    <property type="project" value="InterPro"/>
</dbReference>